<dbReference type="EMBL" id="LODT01000029">
    <property type="protein sequence ID" value="KYQ92392.1"/>
    <property type="molecule type" value="Genomic_DNA"/>
</dbReference>
<keyword evidence="2" id="KW-1185">Reference proteome</keyword>
<proteinExistence type="predicted"/>
<reference evidence="1 2" key="1">
    <citation type="submission" date="2015-12" db="EMBL/GenBank/DDBJ databases">
        <title>Dictyostelia acquired genes for synthesis and detection of signals that induce cell-type specialization by lateral gene transfer from prokaryotes.</title>
        <authorList>
            <person name="Gloeckner G."/>
            <person name="Schaap P."/>
        </authorList>
    </citation>
    <scope>NUCLEOTIDE SEQUENCE [LARGE SCALE GENOMIC DNA]</scope>
    <source>
        <strain evidence="1 2">TK</strain>
    </source>
</reference>
<accession>A0A151ZEK5</accession>
<organism evidence="1 2">
    <name type="scientific">Tieghemostelium lacteum</name>
    <name type="common">Slime mold</name>
    <name type="synonym">Dictyostelium lacteum</name>
    <dbReference type="NCBI Taxonomy" id="361077"/>
    <lineage>
        <taxon>Eukaryota</taxon>
        <taxon>Amoebozoa</taxon>
        <taxon>Evosea</taxon>
        <taxon>Eumycetozoa</taxon>
        <taxon>Dictyostelia</taxon>
        <taxon>Dictyosteliales</taxon>
        <taxon>Raperosteliaceae</taxon>
        <taxon>Tieghemostelium</taxon>
    </lineage>
</organism>
<name>A0A151ZEK5_TIELA</name>
<dbReference type="InParanoid" id="A0A151ZEK5"/>
<evidence type="ECO:0000313" key="2">
    <source>
        <dbReference type="Proteomes" id="UP000076078"/>
    </source>
</evidence>
<evidence type="ECO:0000313" key="1">
    <source>
        <dbReference type="EMBL" id="KYQ92392.1"/>
    </source>
</evidence>
<sequence length="539" mass="62494">MLTKLICKKIIDDYLKSFYLINDSYFYRYFIGTISLVCKDWYQIVFSITIESVEINSLDIQYIHHLLKKGIVIKEIDLRCLLIPKPSQNQIHDILELWKINMGLNPKIVLIGLGLETLNLQIVQSKYPQYITYDTLYYRKEHLSQDKLECCRNMNRQYKHVILDSIEAPSILSNFHSIILKFSVFSIRDYQQILLNNPQLEKLTVDIEYILDCNGETLFTPELVNHKHLKEVKLELIDYEGGYSGETLLNVITYLNANSVIETLMYTPDLAEEDCEGSGSIDSDQFRIYNSTLKILYNVYDFRAILILPTLYSMWSCKSSIESAIYPHNYMFSDLDISSLIQYHNNVTTLVAPSMTSVDFYKLIQSLPNLTSLTFPNVIGKVTLNLRDMLYPLKNLRTLHHPSPTINQIITIVELNHPSLTTFGFKFVNVTKEVNISNDLETAFQKNDIIKHLHISHVNPQELNYILTNILPKSSLQSLTITDPVFFSNDVKSIKNIITEYYQRSVNNNECNLILPDRLNIPNLTTWEILLKNINNLTN</sequence>
<comment type="caution">
    <text evidence="1">The sequence shown here is derived from an EMBL/GenBank/DDBJ whole genome shotgun (WGS) entry which is preliminary data.</text>
</comment>
<gene>
    <name evidence="1" type="ORF">DLAC_06363</name>
</gene>
<protein>
    <submittedName>
        <fullName evidence="1">Uncharacterized protein</fullName>
    </submittedName>
</protein>
<dbReference type="Proteomes" id="UP000076078">
    <property type="component" value="Unassembled WGS sequence"/>
</dbReference>
<dbReference type="AlphaFoldDB" id="A0A151ZEK5"/>